<dbReference type="GO" id="GO:0003735">
    <property type="term" value="F:structural constituent of ribosome"/>
    <property type="evidence" value="ECO:0007669"/>
    <property type="project" value="TreeGrafter"/>
</dbReference>
<dbReference type="PANTHER" id="PTHR12146:SF0">
    <property type="entry name" value="RIBOSOMAL PROTEIN S10"/>
    <property type="match status" value="1"/>
</dbReference>
<dbReference type="Proteomes" id="UP000639772">
    <property type="component" value="Chromosome 1"/>
</dbReference>
<dbReference type="InterPro" id="IPR036388">
    <property type="entry name" value="WH-like_DNA-bd_sf"/>
</dbReference>
<evidence type="ECO:0000256" key="5">
    <source>
        <dbReference type="ARBA" id="ARBA00023274"/>
    </source>
</evidence>
<comment type="caution">
    <text evidence="8">The sequence shown here is derived from an EMBL/GenBank/DDBJ whole genome shotgun (WGS) entry which is preliminary data.</text>
</comment>
<feature type="domain" description="Plectin/eS10 N-terminal" evidence="7">
    <location>
        <begin position="3"/>
        <end position="94"/>
    </location>
</feature>
<organism evidence="8 9">
    <name type="scientific">Vanilla planifolia</name>
    <name type="common">Vanilla</name>
    <dbReference type="NCBI Taxonomy" id="51239"/>
    <lineage>
        <taxon>Eukaryota</taxon>
        <taxon>Viridiplantae</taxon>
        <taxon>Streptophyta</taxon>
        <taxon>Embryophyta</taxon>
        <taxon>Tracheophyta</taxon>
        <taxon>Spermatophyta</taxon>
        <taxon>Magnoliopsida</taxon>
        <taxon>Liliopsida</taxon>
        <taxon>Asparagales</taxon>
        <taxon>Orchidaceae</taxon>
        <taxon>Vanilloideae</taxon>
        <taxon>Vanilleae</taxon>
        <taxon>Vanilla</taxon>
    </lineage>
</organism>
<reference evidence="8 9" key="1">
    <citation type="journal article" date="2020" name="Nat. Food">
        <title>A phased Vanilla planifolia genome enables genetic improvement of flavour and production.</title>
        <authorList>
            <person name="Hasing T."/>
            <person name="Tang H."/>
            <person name="Brym M."/>
            <person name="Khazi F."/>
            <person name="Huang T."/>
            <person name="Chambers A.H."/>
        </authorList>
    </citation>
    <scope>NUCLEOTIDE SEQUENCE [LARGE SCALE GENOMIC DNA]</scope>
    <source>
        <tissue evidence="8">Leaf</tissue>
    </source>
</reference>
<name>A0A835SDH6_VANPL</name>
<evidence type="ECO:0000313" key="8">
    <source>
        <dbReference type="EMBL" id="KAG0501707.1"/>
    </source>
</evidence>
<protein>
    <recommendedName>
        <fullName evidence="7">Plectin/eS10 N-terminal domain-containing protein</fullName>
    </recommendedName>
</protein>
<gene>
    <name evidence="8" type="ORF">HPP92_001779</name>
</gene>
<dbReference type="PANTHER" id="PTHR12146">
    <property type="entry name" value="40S RIBOSOMAL PROTEIN S10"/>
    <property type="match status" value="1"/>
</dbReference>
<dbReference type="Gene3D" id="1.10.10.10">
    <property type="entry name" value="Winged helix-like DNA-binding domain superfamily/Winged helix DNA-binding domain"/>
    <property type="match status" value="1"/>
</dbReference>
<comment type="subcellular location">
    <subcellularLocation>
        <location evidence="1">Cytoplasm</location>
    </subcellularLocation>
</comment>
<proteinExistence type="inferred from homology"/>
<dbReference type="Pfam" id="PF03501">
    <property type="entry name" value="S10_plectin"/>
    <property type="match status" value="1"/>
</dbReference>
<keyword evidence="3" id="KW-0963">Cytoplasm</keyword>
<comment type="similarity">
    <text evidence="2">Belongs to the eukaryotic ribosomal protein eS10 family.</text>
</comment>
<evidence type="ECO:0000256" key="3">
    <source>
        <dbReference type="ARBA" id="ARBA00022490"/>
    </source>
</evidence>
<dbReference type="GO" id="GO:0003723">
    <property type="term" value="F:RNA binding"/>
    <property type="evidence" value="ECO:0007669"/>
    <property type="project" value="TreeGrafter"/>
</dbReference>
<evidence type="ECO:0000256" key="4">
    <source>
        <dbReference type="ARBA" id="ARBA00022980"/>
    </source>
</evidence>
<keyword evidence="5" id="KW-0687">Ribonucleoprotein</keyword>
<evidence type="ECO:0000256" key="2">
    <source>
        <dbReference type="ARBA" id="ARBA00007278"/>
    </source>
</evidence>
<sequence length="293" mass="32151">MIISKKNRHEICKYLFQEGVLYAKKDYNLAKHPEIDVPNLQVIKLMQSFKSREYVRETFAWMHYYWYLTNDGIEYLRTFLNLPSEIVPATLKKSAKPPSRPFGSGPPGDRPRGPPRFEGDRPRFGDRDGYRGGPRGGDFGGDKGGAPPEFQPSFRGAGSRPAFGRGGGGYGAPPSFGSPRCSAVPAFEKRRQRTRRRELRGDAVFKGSCGGGRLHPPGVGGDLLPRSSEEEGGGGHLAWLVVSESGRSYLEETGSIPSCVALAFLLEICGCSVPSSHIPQKILGRERAIVINL</sequence>
<evidence type="ECO:0000256" key="1">
    <source>
        <dbReference type="ARBA" id="ARBA00004496"/>
    </source>
</evidence>
<feature type="compositionally biased region" description="Basic and acidic residues" evidence="6">
    <location>
        <begin position="109"/>
        <end position="130"/>
    </location>
</feature>
<dbReference type="InterPro" id="IPR005326">
    <property type="entry name" value="Plectin_eS10_N"/>
</dbReference>
<dbReference type="FunFam" id="1.10.10.10:FF:000025">
    <property type="entry name" value="40S ribosomal protein S10"/>
    <property type="match status" value="1"/>
</dbReference>
<accession>A0A835SDH6</accession>
<feature type="region of interest" description="Disordered" evidence="6">
    <location>
        <begin position="91"/>
        <end position="197"/>
    </location>
</feature>
<feature type="compositionally biased region" description="Gly residues" evidence="6">
    <location>
        <begin position="131"/>
        <end position="144"/>
    </location>
</feature>
<feature type="compositionally biased region" description="Low complexity" evidence="6">
    <location>
        <begin position="154"/>
        <end position="163"/>
    </location>
</feature>
<dbReference type="GO" id="GO:0022627">
    <property type="term" value="C:cytosolic small ribosomal subunit"/>
    <property type="evidence" value="ECO:0007669"/>
    <property type="project" value="TreeGrafter"/>
</dbReference>
<evidence type="ECO:0000259" key="7">
    <source>
        <dbReference type="Pfam" id="PF03501"/>
    </source>
</evidence>
<evidence type="ECO:0000313" key="9">
    <source>
        <dbReference type="Proteomes" id="UP000639772"/>
    </source>
</evidence>
<dbReference type="InterPro" id="IPR037447">
    <property type="entry name" value="Ribosomal_eS10"/>
</dbReference>
<dbReference type="EMBL" id="JADCNM010000001">
    <property type="protein sequence ID" value="KAG0501707.1"/>
    <property type="molecule type" value="Genomic_DNA"/>
</dbReference>
<evidence type="ECO:0000256" key="6">
    <source>
        <dbReference type="SAM" id="MobiDB-lite"/>
    </source>
</evidence>
<dbReference type="AlphaFoldDB" id="A0A835SDH6"/>
<dbReference type="OrthoDB" id="5211809at2759"/>
<keyword evidence="4" id="KW-0689">Ribosomal protein</keyword>